<dbReference type="AlphaFoldDB" id="A0AAV6HG09"/>
<keyword evidence="3" id="KW-1185">Reference proteome</keyword>
<keyword evidence="1" id="KW-0677">Repeat</keyword>
<dbReference type="Pfam" id="PF14912">
    <property type="entry name" value="THEG"/>
    <property type="match status" value="2"/>
</dbReference>
<dbReference type="EMBL" id="JADWDJ010000001">
    <property type="protein sequence ID" value="KAG5286279.1"/>
    <property type="molecule type" value="Genomic_DNA"/>
</dbReference>
<reference evidence="2 3" key="1">
    <citation type="submission" date="2020-10" db="EMBL/GenBank/DDBJ databases">
        <title>Chromosome-scale genome assembly of the Allis shad, Alosa alosa.</title>
        <authorList>
            <person name="Margot Z."/>
            <person name="Christophe K."/>
            <person name="Cabau C."/>
            <person name="Louis A."/>
            <person name="Berthelot C."/>
            <person name="Parey E."/>
            <person name="Roest Crollius H."/>
            <person name="Montfort J."/>
            <person name="Robinson-Rechavi M."/>
            <person name="Bucao C."/>
            <person name="Bouchez O."/>
            <person name="Gislard M."/>
            <person name="Lluch J."/>
            <person name="Milhes M."/>
            <person name="Lampietro C."/>
            <person name="Lopez Roques C."/>
            <person name="Donnadieu C."/>
            <person name="Braasch I."/>
            <person name="Desvignes T."/>
            <person name="Postlethwait J."/>
            <person name="Bobe J."/>
            <person name="Guiguen Y."/>
        </authorList>
    </citation>
    <scope>NUCLEOTIDE SEQUENCE [LARGE SCALE GENOMIC DNA]</scope>
    <source>
        <strain evidence="2">M-15738</strain>
        <tissue evidence="2">Blood</tissue>
    </source>
</reference>
<name>A0AAV6HG09_9TELE</name>
<evidence type="ECO:0000313" key="2">
    <source>
        <dbReference type="EMBL" id="KAG5286279.1"/>
    </source>
</evidence>
<accession>A0AAV6HG09</accession>
<dbReference type="SMART" id="SM00705">
    <property type="entry name" value="THEG"/>
    <property type="match status" value="2"/>
</dbReference>
<dbReference type="PANTHER" id="PTHR15901">
    <property type="entry name" value="TESTICULAR HAPLOID EXPRESSED GENE PROTEIN"/>
    <property type="match status" value="1"/>
</dbReference>
<evidence type="ECO:0000313" key="3">
    <source>
        <dbReference type="Proteomes" id="UP000823561"/>
    </source>
</evidence>
<evidence type="ECO:0008006" key="4">
    <source>
        <dbReference type="Google" id="ProtNLM"/>
    </source>
</evidence>
<dbReference type="InterPro" id="IPR042401">
    <property type="entry name" value="SPMAP2-like"/>
</dbReference>
<proteinExistence type="predicted"/>
<gene>
    <name evidence="2" type="ORF">AALO_G00013080</name>
</gene>
<protein>
    <recommendedName>
        <fullName evidence="4">Testicular haploid expressed protein</fullName>
    </recommendedName>
</protein>
<sequence length="201" mass="22293">MATRIDRLAEPKPNLLRFPDRRSVYWLDKLPPQRSGPTNFELSKRWSKLTEGKQIHSKFEQSRRSAEWCVSAAALKALPSDRVCSLALPRLPAVGWQPDRPLLAKLSVAKMAVASPRICELAQPKLGSLPPPLDHPGNGTPLTSASSRIHLLAAPKNDHPQYLPDRPVSWPPSATACEAVASERLQGIIDLSHIKSYFPYL</sequence>
<comment type="caution">
    <text evidence="2">The sequence shown here is derived from an EMBL/GenBank/DDBJ whole genome shotgun (WGS) entry which is preliminary data.</text>
</comment>
<dbReference type="Proteomes" id="UP000823561">
    <property type="component" value="Chromosome 1"/>
</dbReference>
<evidence type="ECO:0000256" key="1">
    <source>
        <dbReference type="ARBA" id="ARBA00022737"/>
    </source>
</evidence>
<dbReference type="PANTHER" id="PTHR15901:SF16">
    <property type="entry name" value="TESTICULAR HAPLOID EXPRESSED GENE PROTEIN"/>
    <property type="match status" value="1"/>
</dbReference>
<dbReference type="GO" id="GO:0007283">
    <property type="term" value="P:spermatogenesis"/>
    <property type="evidence" value="ECO:0007669"/>
    <property type="project" value="TreeGrafter"/>
</dbReference>
<dbReference type="InterPro" id="IPR006623">
    <property type="entry name" value="THEG"/>
</dbReference>
<organism evidence="2 3">
    <name type="scientific">Alosa alosa</name>
    <name type="common">allis shad</name>
    <dbReference type="NCBI Taxonomy" id="278164"/>
    <lineage>
        <taxon>Eukaryota</taxon>
        <taxon>Metazoa</taxon>
        <taxon>Chordata</taxon>
        <taxon>Craniata</taxon>
        <taxon>Vertebrata</taxon>
        <taxon>Euteleostomi</taxon>
        <taxon>Actinopterygii</taxon>
        <taxon>Neopterygii</taxon>
        <taxon>Teleostei</taxon>
        <taxon>Clupei</taxon>
        <taxon>Clupeiformes</taxon>
        <taxon>Clupeoidei</taxon>
        <taxon>Clupeidae</taxon>
        <taxon>Alosa</taxon>
    </lineage>
</organism>